<feature type="compositionally biased region" description="Basic residues" evidence="1">
    <location>
        <begin position="259"/>
        <end position="274"/>
    </location>
</feature>
<dbReference type="RefSeq" id="XP_052127704.1">
    <property type="nucleotide sequence ID" value="XM_052271744.1"/>
</dbReference>
<dbReference type="RefSeq" id="XP_026283812.2">
    <property type="nucleotide sequence ID" value="XM_026428027.2"/>
</dbReference>
<feature type="compositionally biased region" description="Basic and acidic residues" evidence="1">
    <location>
        <begin position="219"/>
        <end position="238"/>
    </location>
</feature>
<dbReference type="PROSITE" id="PS51257">
    <property type="entry name" value="PROKAR_LIPOPROTEIN"/>
    <property type="match status" value="1"/>
</dbReference>
<feature type="compositionally biased region" description="Basic and acidic residues" evidence="1">
    <location>
        <begin position="245"/>
        <end position="258"/>
    </location>
</feature>
<feature type="region of interest" description="Disordered" evidence="1">
    <location>
        <begin position="219"/>
        <end position="342"/>
    </location>
</feature>
<keyword evidence="3" id="KW-1185">Reference proteome</keyword>
<accession>A0A6J1SSF9</accession>
<dbReference type="AlphaFoldDB" id="A0A6J1SSF9"/>
<feature type="compositionally biased region" description="Low complexity" evidence="1">
    <location>
        <begin position="323"/>
        <end position="339"/>
    </location>
</feature>
<feature type="chain" id="PRO_5044639491" evidence="2">
    <location>
        <begin position="23"/>
        <end position="479"/>
    </location>
</feature>
<organism evidence="3 4">
    <name type="scientific">Frankliniella occidentalis</name>
    <name type="common">Western flower thrips</name>
    <name type="synonym">Euthrips occidentalis</name>
    <dbReference type="NCBI Taxonomy" id="133901"/>
    <lineage>
        <taxon>Eukaryota</taxon>
        <taxon>Metazoa</taxon>
        <taxon>Ecdysozoa</taxon>
        <taxon>Arthropoda</taxon>
        <taxon>Hexapoda</taxon>
        <taxon>Insecta</taxon>
        <taxon>Pterygota</taxon>
        <taxon>Neoptera</taxon>
        <taxon>Paraneoptera</taxon>
        <taxon>Thysanoptera</taxon>
        <taxon>Terebrantia</taxon>
        <taxon>Thripoidea</taxon>
        <taxon>Thripidae</taxon>
        <taxon>Frankliniella</taxon>
    </lineage>
</organism>
<gene>
    <name evidence="4 5" type="primary">LOC113210165</name>
</gene>
<dbReference type="OrthoDB" id="10641717at2759"/>
<evidence type="ECO:0000256" key="2">
    <source>
        <dbReference type="SAM" id="SignalP"/>
    </source>
</evidence>
<dbReference type="GeneID" id="113210165"/>
<keyword evidence="2" id="KW-0732">Signal</keyword>
<sequence length="479" mass="52044">MRVPTLLLVVLAALALSCVALAAPTAPQPSSGHPPGQQGMDHHGRARRFVVFGWDLDRFLADLNRQVHRAWAASTLWARHLFRWSHRLPQHQTVYDLKLPGGGVGVVKIITFGAPHGTGAGHRGPLIWDGHKLSWKHPKAGDSSDGELLTFDHNGKHHAVTLKALAKYLGHAPAGSKVHAEVLGSSWNNLRIVLHVLGKHHKEDSKKSVSILVSKLIEKHSHSSHNKESHHKSSDSKESHHKLSHSKESHHKSSDSKESHHKLSHSKESHHKSSHSKESQSKNSHHKSSLAKESENSSSGEKSHASGRSVALESHTKEKHSSQENNKVSQKQKKSSSSSGLVWNGKSLSWADGVGADKKKQKAARRRQLRVTQDGVSHVIPLSVIAGHLGKVEAGSTIALEVVGKSLNKLEIVLHVHSKKGDNTVTLNAKELIKEADVLAREPGLAAGKVLPGPKTKHGKSIPLLGAALFSTTTPTYWV</sequence>
<protein>
    <submittedName>
        <fullName evidence="4 5">Uncharacterized protein LOC113210165</fullName>
    </submittedName>
</protein>
<name>A0A6J1SSF9_FRAOC</name>
<evidence type="ECO:0000313" key="3">
    <source>
        <dbReference type="Proteomes" id="UP000504606"/>
    </source>
</evidence>
<feature type="signal peptide" evidence="2">
    <location>
        <begin position="1"/>
        <end position="22"/>
    </location>
</feature>
<dbReference type="KEGG" id="foc:113210165"/>
<evidence type="ECO:0000313" key="4">
    <source>
        <dbReference type="RefSeq" id="XP_026283812.2"/>
    </source>
</evidence>
<reference evidence="4 5" key="1">
    <citation type="submission" date="2025-04" db="UniProtKB">
        <authorList>
            <consortium name="RefSeq"/>
        </authorList>
    </citation>
    <scope>IDENTIFICATION</scope>
    <source>
        <tissue evidence="4 5">Whole organism</tissue>
    </source>
</reference>
<dbReference type="Proteomes" id="UP000504606">
    <property type="component" value="Unplaced"/>
</dbReference>
<evidence type="ECO:0000256" key="1">
    <source>
        <dbReference type="SAM" id="MobiDB-lite"/>
    </source>
</evidence>
<evidence type="ECO:0000313" key="5">
    <source>
        <dbReference type="RefSeq" id="XP_052127704.1"/>
    </source>
</evidence>
<proteinExistence type="predicted"/>